<dbReference type="RefSeq" id="WP_075359642.1">
    <property type="nucleotide sequence ID" value="NZ_MSRG01000076.1"/>
</dbReference>
<evidence type="ECO:0000256" key="9">
    <source>
        <dbReference type="ARBA" id="ARBA00022927"/>
    </source>
</evidence>
<keyword evidence="11 13" id="KW-0472">Membrane</keyword>
<evidence type="ECO:0000256" key="8">
    <source>
        <dbReference type="ARBA" id="ARBA00022692"/>
    </source>
</evidence>
<evidence type="ECO:0000256" key="4">
    <source>
        <dbReference type="ARBA" id="ARBA00011471"/>
    </source>
</evidence>
<dbReference type="PANTHER" id="PTHR30558:SF12">
    <property type="entry name" value="BIOPOLYMER TRANSPORT PROTEIN EXBD"/>
    <property type="match status" value="1"/>
</dbReference>
<dbReference type="GO" id="GO:0015031">
    <property type="term" value="P:protein transport"/>
    <property type="evidence" value="ECO:0007669"/>
    <property type="project" value="UniProtKB-KW"/>
</dbReference>
<protein>
    <submittedName>
        <fullName evidence="14">Biopolymer transport protein ExbD/TolR</fullName>
    </submittedName>
</protein>
<dbReference type="Pfam" id="PF02472">
    <property type="entry name" value="ExbD"/>
    <property type="match status" value="1"/>
</dbReference>
<evidence type="ECO:0000256" key="3">
    <source>
        <dbReference type="ARBA" id="ARBA00005811"/>
    </source>
</evidence>
<proteinExistence type="inferred from homology"/>
<evidence type="ECO:0000256" key="5">
    <source>
        <dbReference type="ARBA" id="ARBA00022448"/>
    </source>
</evidence>
<keyword evidence="6" id="KW-1003">Cell membrane</keyword>
<keyword evidence="9 12" id="KW-0653">Protein transport</keyword>
<evidence type="ECO:0000256" key="11">
    <source>
        <dbReference type="ARBA" id="ARBA00023136"/>
    </source>
</evidence>
<comment type="subunit">
    <text evidence="4">The accessory proteins ExbB and ExbD seem to form a complex with TonB.</text>
</comment>
<feature type="transmembrane region" description="Helical" evidence="13">
    <location>
        <begin position="20"/>
        <end position="39"/>
    </location>
</feature>
<name>A0A242M9E6_CABSO</name>
<dbReference type="GO" id="GO:0022857">
    <property type="term" value="F:transmembrane transporter activity"/>
    <property type="evidence" value="ECO:0007669"/>
    <property type="project" value="InterPro"/>
</dbReference>
<evidence type="ECO:0000256" key="1">
    <source>
        <dbReference type="ARBA" id="ARBA00003540"/>
    </source>
</evidence>
<evidence type="ECO:0000313" key="14">
    <source>
        <dbReference type="EMBL" id="OTP67785.1"/>
    </source>
</evidence>
<comment type="subcellular location">
    <subcellularLocation>
        <location evidence="2">Cell inner membrane</location>
        <topology evidence="2">Single-pass type II membrane protein</topology>
    </subcellularLocation>
    <subcellularLocation>
        <location evidence="12">Cell membrane</location>
        <topology evidence="12">Single-pass type II membrane protein</topology>
    </subcellularLocation>
</comment>
<comment type="function">
    <text evidence="1">Involved in the TonB-dependent energy-dependent transport of various receptor-bound substrates.</text>
</comment>
<accession>A0A242M9E6</accession>
<dbReference type="AlphaFoldDB" id="A0A242M9E6"/>
<evidence type="ECO:0000256" key="6">
    <source>
        <dbReference type="ARBA" id="ARBA00022475"/>
    </source>
</evidence>
<dbReference type="EMBL" id="NBTZ01000147">
    <property type="protein sequence ID" value="OTP67785.1"/>
    <property type="molecule type" value="Genomic_DNA"/>
</dbReference>
<comment type="similarity">
    <text evidence="3 12">Belongs to the ExbD/TolR family.</text>
</comment>
<dbReference type="PANTHER" id="PTHR30558">
    <property type="entry name" value="EXBD MEMBRANE COMPONENT OF PMF-DRIVEN MACROMOLECULE IMPORT SYSTEM"/>
    <property type="match status" value="1"/>
</dbReference>
<evidence type="ECO:0000256" key="2">
    <source>
        <dbReference type="ARBA" id="ARBA00004249"/>
    </source>
</evidence>
<organism evidence="14 15">
    <name type="scientific">Caballeronia sordidicola</name>
    <name type="common">Burkholderia sordidicola</name>
    <dbReference type="NCBI Taxonomy" id="196367"/>
    <lineage>
        <taxon>Bacteria</taxon>
        <taxon>Pseudomonadati</taxon>
        <taxon>Pseudomonadota</taxon>
        <taxon>Betaproteobacteria</taxon>
        <taxon>Burkholderiales</taxon>
        <taxon>Burkholderiaceae</taxon>
        <taxon>Caballeronia</taxon>
    </lineage>
</organism>
<evidence type="ECO:0000256" key="12">
    <source>
        <dbReference type="RuleBase" id="RU003879"/>
    </source>
</evidence>
<keyword evidence="8 12" id="KW-0812">Transmembrane</keyword>
<sequence length="135" mass="14648">MAFSTNDADDDLVSDINITPLVDVMLVLMITFIITAPLLNNAVHVNLPQTAATSPADQSKAVTLSVDEQGKVFIDKREIKIADVQAELEKDHRENPDLALNLQADKGTAYGVVAKVMAFVERAGITRLSVLTDQE</sequence>
<gene>
    <name evidence="14" type="ORF">PAMC26577_35675</name>
</gene>
<keyword evidence="5 12" id="KW-0813">Transport</keyword>
<dbReference type="Gene3D" id="3.30.420.270">
    <property type="match status" value="1"/>
</dbReference>
<evidence type="ECO:0000256" key="13">
    <source>
        <dbReference type="SAM" id="Phobius"/>
    </source>
</evidence>
<reference evidence="14 15" key="1">
    <citation type="submission" date="2017-03" db="EMBL/GenBank/DDBJ databases">
        <title>Genome analysis of strain PAMC 26577.</title>
        <authorList>
            <person name="Oh H.-M."/>
            <person name="Yang J.-A."/>
        </authorList>
    </citation>
    <scope>NUCLEOTIDE SEQUENCE [LARGE SCALE GENOMIC DNA]</scope>
    <source>
        <strain evidence="14 15">PAMC 26577</strain>
    </source>
</reference>
<comment type="caution">
    <text evidence="14">The sequence shown here is derived from an EMBL/GenBank/DDBJ whole genome shotgun (WGS) entry which is preliminary data.</text>
</comment>
<evidence type="ECO:0000256" key="7">
    <source>
        <dbReference type="ARBA" id="ARBA00022519"/>
    </source>
</evidence>
<dbReference type="InterPro" id="IPR003400">
    <property type="entry name" value="ExbD"/>
</dbReference>
<keyword evidence="7" id="KW-0997">Cell inner membrane</keyword>
<evidence type="ECO:0000256" key="10">
    <source>
        <dbReference type="ARBA" id="ARBA00022989"/>
    </source>
</evidence>
<keyword evidence="10 13" id="KW-1133">Transmembrane helix</keyword>
<dbReference type="GO" id="GO:0005886">
    <property type="term" value="C:plasma membrane"/>
    <property type="evidence" value="ECO:0007669"/>
    <property type="project" value="UniProtKB-SubCell"/>
</dbReference>
<evidence type="ECO:0000313" key="15">
    <source>
        <dbReference type="Proteomes" id="UP000195221"/>
    </source>
</evidence>
<dbReference type="Proteomes" id="UP000195221">
    <property type="component" value="Unassembled WGS sequence"/>
</dbReference>